<dbReference type="Gene3D" id="3.30.1330.40">
    <property type="entry name" value="RutC-like"/>
    <property type="match status" value="1"/>
</dbReference>
<dbReference type="RefSeq" id="WP_345573975.1">
    <property type="nucleotide sequence ID" value="NZ_BAABDQ010000039.1"/>
</dbReference>
<protein>
    <submittedName>
        <fullName evidence="1">RidA family protein</fullName>
    </submittedName>
</protein>
<dbReference type="SUPFAM" id="SSF55298">
    <property type="entry name" value="YjgF-like"/>
    <property type="match status" value="1"/>
</dbReference>
<accession>A0ABP6ZC01</accession>
<name>A0ABP6ZC01_9ACTN</name>
<reference evidence="2" key="1">
    <citation type="journal article" date="2019" name="Int. J. Syst. Evol. Microbiol.">
        <title>The Global Catalogue of Microorganisms (GCM) 10K type strain sequencing project: providing services to taxonomists for standard genome sequencing and annotation.</title>
        <authorList>
            <consortium name="The Broad Institute Genomics Platform"/>
            <consortium name="The Broad Institute Genome Sequencing Center for Infectious Disease"/>
            <person name="Wu L."/>
            <person name="Ma J."/>
        </authorList>
    </citation>
    <scope>NUCLEOTIDE SEQUENCE [LARGE SCALE GENOMIC DNA]</scope>
    <source>
        <strain evidence="2">JCM 17326</strain>
    </source>
</reference>
<proteinExistence type="predicted"/>
<dbReference type="Proteomes" id="UP001500630">
    <property type="component" value="Unassembled WGS sequence"/>
</dbReference>
<keyword evidence="2" id="KW-1185">Reference proteome</keyword>
<organism evidence="1 2">
    <name type="scientific">Nonomuraea rosea</name>
    <dbReference type="NCBI Taxonomy" id="638574"/>
    <lineage>
        <taxon>Bacteria</taxon>
        <taxon>Bacillati</taxon>
        <taxon>Actinomycetota</taxon>
        <taxon>Actinomycetes</taxon>
        <taxon>Streptosporangiales</taxon>
        <taxon>Streptosporangiaceae</taxon>
        <taxon>Nonomuraea</taxon>
    </lineage>
</organism>
<evidence type="ECO:0000313" key="2">
    <source>
        <dbReference type="Proteomes" id="UP001500630"/>
    </source>
</evidence>
<comment type="caution">
    <text evidence="1">The sequence shown here is derived from an EMBL/GenBank/DDBJ whole genome shotgun (WGS) entry which is preliminary data.</text>
</comment>
<gene>
    <name evidence="1" type="ORF">GCM10022419_105510</name>
</gene>
<sequence>MTVSPRSQEVLAELGLELHAGLGVRGAYAATRRVGTTLWVSGVTGRSPAGPGIAGIVGESVTVEQARDGARQAARTALGVASLPGGAAVELDLAAHVTA</sequence>
<dbReference type="InterPro" id="IPR035959">
    <property type="entry name" value="RutC-like_sf"/>
</dbReference>
<dbReference type="EMBL" id="BAABDQ010000039">
    <property type="protein sequence ID" value="GAA3603850.1"/>
    <property type="molecule type" value="Genomic_DNA"/>
</dbReference>
<evidence type="ECO:0000313" key="1">
    <source>
        <dbReference type="EMBL" id="GAA3603850.1"/>
    </source>
</evidence>